<dbReference type="PRINTS" id="PR00085">
    <property type="entry name" value="THFDHDRGNASE"/>
</dbReference>
<name>A0A157SLI4_9BORD</name>
<dbReference type="InterPro" id="IPR020867">
    <property type="entry name" value="THF_DH/CycHdrlase_CS"/>
</dbReference>
<evidence type="ECO:0000256" key="4">
    <source>
        <dbReference type="ARBA" id="ARBA00022605"/>
    </source>
</evidence>
<dbReference type="GO" id="GO:0009086">
    <property type="term" value="P:methionine biosynthetic process"/>
    <property type="evidence" value="ECO:0007669"/>
    <property type="project" value="UniProtKB-KW"/>
</dbReference>
<organism evidence="16 17">
    <name type="scientific">Bordetella ansorpii</name>
    <dbReference type="NCBI Taxonomy" id="288768"/>
    <lineage>
        <taxon>Bacteria</taxon>
        <taxon>Pseudomonadati</taxon>
        <taxon>Pseudomonadota</taxon>
        <taxon>Betaproteobacteria</taxon>
        <taxon>Burkholderiales</taxon>
        <taxon>Alcaligenaceae</taxon>
        <taxon>Bordetella</taxon>
    </lineage>
</organism>
<accession>A0A157SLI4</accession>
<comment type="caution">
    <text evidence="12">Lacks conserved residue(s) required for the propagation of feature annotation.</text>
</comment>
<comment type="function">
    <text evidence="12">Catalyzes the oxidation of 5,10-methylenetetrahydrofolate to 5,10-methenyltetrahydrofolate and then the hydrolysis of 5,10-methenyltetrahydrofolate to 10-formyltetrahydrofolate.</text>
</comment>
<evidence type="ECO:0000256" key="10">
    <source>
        <dbReference type="ARBA" id="ARBA00023167"/>
    </source>
</evidence>
<evidence type="ECO:0000256" key="7">
    <source>
        <dbReference type="ARBA" id="ARBA00022857"/>
    </source>
</evidence>
<evidence type="ECO:0000256" key="13">
    <source>
        <dbReference type="SAM" id="MobiDB-lite"/>
    </source>
</evidence>
<feature type="domain" description="Tetrahydrofolate dehydrogenase/cyclohydrolase NAD(P)-binding" evidence="15">
    <location>
        <begin position="166"/>
        <end position="308"/>
    </location>
</feature>
<dbReference type="GO" id="GO:0035999">
    <property type="term" value="P:tetrahydrofolate interconversion"/>
    <property type="evidence" value="ECO:0007669"/>
    <property type="project" value="UniProtKB-UniRule"/>
</dbReference>
<dbReference type="Gene3D" id="3.40.50.10860">
    <property type="entry name" value="Leucine Dehydrogenase, chain A, domain 1"/>
    <property type="match status" value="1"/>
</dbReference>
<comment type="catalytic activity">
    <reaction evidence="12">
        <text>(6R)-5,10-methenyltetrahydrofolate + H2O = (6R)-10-formyltetrahydrofolate + H(+)</text>
        <dbReference type="Rhea" id="RHEA:23700"/>
        <dbReference type="ChEBI" id="CHEBI:15377"/>
        <dbReference type="ChEBI" id="CHEBI:15378"/>
        <dbReference type="ChEBI" id="CHEBI:57455"/>
        <dbReference type="ChEBI" id="CHEBI:195366"/>
        <dbReference type="EC" id="3.5.4.9"/>
    </reaction>
</comment>
<dbReference type="SUPFAM" id="SSF51735">
    <property type="entry name" value="NAD(P)-binding Rossmann-fold domains"/>
    <property type="match status" value="1"/>
</dbReference>
<dbReference type="AlphaFoldDB" id="A0A157SLI4"/>
<reference evidence="16 17" key="1">
    <citation type="submission" date="2016-04" db="EMBL/GenBank/DDBJ databases">
        <authorList>
            <consortium name="Pathogen Informatics"/>
        </authorList>
    </citation>
    <scope>NUCLEOTIDE SEQUENCE [LARGE SCALE GENOMIC DNA]</scope>
    <source>
        <strain evidence="16 17">H050680373</strain>
    </source>
</reference>
<proteinExistence type="inferred from homology"/>
<dbReference type="NCBIfam" id="NF008058">
    <property type="entry name" value="PRK10792.1"/>
    <property type="match status" value="1"/>
</dbReference>
<dbReference type="NCBIfam" id="NF010786">
    <property type="entry name" value="PRK14189.1"/>
    <property type="match status" value="1"/>
</dbReference>
<evidence type="ECO:0000256" key="3">
    <source>
        <dbReference type="ARBA" id="ARBA00022563"/>
    </source>
</evidence>
<comment type="pathway">
    <text evidence="1 12">One-carbon metabolism; tetrahydrofolate interconversion.</text>
</comment>
<evidence type="ECO:0000256" key="8">
    <source>
        <dbReference type="ARBA" id="ARBA00023002"/>
    </source>
</evidence>
<dbReference type="EC" id="1.5.1.5" evidence="12"/>
<dbReference type="Pfam" id="PF02882">
    <property type="entry name" value="THF_DHG_CYH_C"/>
    <property type="match status" value="1"/>
</dbReference>
<dbReference type="HAMAP" id="MF_01576">
    <property type="entry name" value="THF_DHG_CYH"/>
    <property type="match status" value="1"/>
</dbReference>
<keyword evidence="8 12" id="KW-0560">Oxidoreductase</keyword>
<keyword evidence="4 12" id="KW-0028">Amino-acid biosynthesis</keyword>
<dbReference type="Proteomes" id="UP000076848">
    <property type="component" value="Unassembled WGS sequence"/>
</dbReference>
<dbReference type="CDD" id="cd01080">
    <property type="entry name" value="NAD_bind_m-THF_DH_Cyclohyd"/>
    <property type="match status" value="1"/>
</dbReference>
<keyword evidence="9 12" id="KW-0368">Histidine biosynthesis</keyword>
<dbReference type="PROSITE" id="PS00766">
    <property type="entry name" value="THF_DHG_CYH_1"/>
    <property type="match status" value="1"/>
</dbReference>
<feature type="compositionally biased region" description="Pro residues" evidence="13">
    <location>
        <begin position="7"/>
        <end position="16"/>
    </location>
</feature>
<dbReference type="STRING" id="288768.SAMEA3906486_03477"/>
<dbReference type="EMBL" id="FKIF01000007">
    <property type="protein sequence ID" value="SAI71340.1"/>
    <property type="molecule type" value="Genomic_DNA"/>
</dbReference>
<evidence type="ECO:0000256" key="12">
    <source>
        <dbReference type="HAMAP-Rule" id="MF_01576"/>
    </source>
</evidence>
<evidence type="ECO:0000256" key="11">
    <source>
        <dbReference type="ARBA" id="ARBA00023268"/>
    </source>
</evidence>
<evidence type="ECO:0000259" key="15">
    <source>
        <dbReference type="Pfam" id="PF02882"/>
    </source>
</evidence>
<keyword evidence="17" id="KW-1185">Reference proteome</keyword>
<evidence type="ECO:0000313" key="16">
    <source>
        <dbReference type="EMBL" id="SAI71340.1"/>
    </source>
</evidence>
<dbReference type="NCBIfam" id="NF010783">
    <property type="entry name" value="PRK14186.1"/>
    <property type="match status" value="1"/>
</dbReference>
<dbReference type="FunFam" id="3.40.50.10860:FF:000005">
    <property type="entry name" value="C-1-tetrahydrofolate synthase, cytoplasmic, putative"/>
    <property type="match status" value="1"/>
</dbReference>
<keyword evidence="7 12" id="KW-0521">NADP</keyword>
<dbReference type="PANTHER" id="PTHR48099:SF5">
    <property type="entry name" value="C-1-TETRAHYDROFOLATE SYNTHASE, CYTOPLASMIC"/>
    <property type="match status" value="1"/>
</dbReference>
<gene>
    <name evidence="12 16" type="primary">folD</name>
    <name evidence="16" type="ORF">SAMEA3906486_03477</name>
</gene>
<evidence type="ECO:0000313" key="17">
    <source>
        <dbReference type="Proteomes" id="UP000076848"/>
    </source>
</evidence>
<dbReference type="GO" id="GO:0004477">
    <property type="term" value="F:methenyltetrahydrofolate cyclohydrolase activity"/>
    <property type="evidence" value="ECO:0007669"/>
    <property type="project" value="UniProtKB-UniRule"/>
</dbReference>
<dbReference type="InterPro" id="IPR000672">
    <property type="entry name" value="THF_DH/CycHdrlase"/>
</dbReference>
<feature type="domain" description="Tetrahydrofolate dehydrogenase/cyclohydrolase catalytic" evidence="14">
    <location>
        <begin position="33"/>
        <end position="147"/>
    </location>
</feature>
<dbReference type="EC" id="3.5.4.9" evidence="12"/>
<dbReference type="GO" id="GO:0000105">
    <property type="term" value="P:L-histidine biosynthetic process"/>
    <property type="evidence" value="ECO:0007669"/>
    <property type="project" value="UniProtKB-KW"/>
</dbReference>
<dbReference type="InterPro" id="IPR036291">
    <property type="entry name" value="NAD(P)-bd_dom_sf"/>
</dbReference>
<dbReference type="InterPro" id="IPR020631">
    <property type="entry name" value="THF_DH/CycHdrlase_NAD-bd_dom"/>
</dbReference>
<dbReference type="FunFam" id="3.40.50.720:FF:000094">
    <property type="entry name" value="Bifunctional protein FolD"/>
    <property type="match status" value="1"/>
</dbReference>
<dbReference type="InterPro" id="IPR020630">
    <property type="entry name" value="THF_DH/CycHdrlase_cat_dom"/>
</dbReference>
<protein>
    <recommendedName>
        <fullName evidence="12">Bifunctional protein FolD</fullName>
    </recommendedName>
    <domain>
        <recommendedName>
            <fullName evidence="12">Methylenetetrahydrofolate dehydrogenase</fullName>
            <ecNumber evidence="12">1.5.1.5</ecNumber>
        </recommendedName>
    </domain>
    <domain>
        <recommendedName>
            <fullName evidence="12">Methenyltetrahydrofolate cyclohydrolase</fullName>
            <ecNumber evidence="12">3.5.4.9</ecNumber>
        </recommendedName>
    </domain>
</protein>
<evidence type="ECO:0000256" key="2">
    <source>
        <dbReference type="ARBA" id="ARBA00011738"/>
    </source>
</evidence>
<feature type="region of interest" description="Disordered" evidence="13">
    <location>
        <begin position="1"/>
        <end position="27"/>
    </location>
</feature>
<dbReference type="GO" id="GO:0005829">
    <property type="term" value="C:cytosol"/>
    <property type="evidence" value="ECO:0007669"/>
    <property type="project" value="TreeGrafter"/>
</dbReference>
<dbReference type="Pfam" id="PF00763">
    <property type="entry name" value="THF_DHG_CYH"/>
    <property type="match status" value="1"/>
</dbReference>
<evidence type="ECO:0000256" key="5">
    <source>
        <dbReference type="ARBA" id="ARBA00022755"/>
    </source>
</evidence>
<keyword evidence="5 12" id="KW-0658">Purine biosynthesis</keyword>
<dbReference type="PANTHER" id="PTHR48099">
    <property type="entry name" value="C-1-TETRAHYDROFOLATE SYNTHASE, CYTOPLASMIC-RELATED"/>
    <property type="match status" value="1"/>
</dbReference>
<evidence type="ECO:0000259" key="14">
    <source>
        <dbReference type="Pfam" id="PF00763"/>
    </source>
</evidence>
<dbReference type="UniPathway" id="UPA00193"/>
<comment type="catalytic activity">
    <reaction evidence="12">
        <text>(6R)-5,10-methylene-5,6,7,8-tetrahydrofolate + NADP(+) = (6R)-5,10-methenyltetrahydrofolate + NADPH</text>
        <dbReference type="Rhea" id="RHEA:22812"/>
        <dbReference type="ChEBI" id="CHEBI:15636"/>
        <dbReference type="ChEBI" id="CHEBI:57455"/>
        <dbReference type="ChEBI" id="CHEBI:57783"/>
        <dbReference type="ChEBI" id="CHEBI:58349"/>
        <dbReference type="EC" id="1.5.1.5"/>
    </reaction>
</comment>
<dbReference type="GO" id="GO:0004488">
    <property type="term" value="F:methylenetetrahydrofolate dehydrogenase (NADP+) activity"/>
    <property type="evidence" value="ECO:0007669"/>
    <property type="project" value="UniProtKB-UniRule"/>
</dbReference>
<keyword evidence="3 12" id="KW-0554">One-carbon metabolism</keyword>
<comment type="similarity">
    <text evidence="12">Belongs to the tetrahydrofolate dehydrogenase/cyclohydrolase family.</text>
</comment>
<evidence type="ECO:0000256" key="1">
    <source>
        <dbReference type="ARBA" id="ARBA00004777"/>
    </source>
</evidence>
<keyword evidence="10 12" id="KW-0486">Methionine biosynthesis</keyword>
<dbReference type="GO" id="GO:0006164">
    <property type="term" value="P:purine nucleotide biosynthetic process"/>
    <property type="evidence" value="ECO:0007669"/>
    <property type="project" value="UniProtKB-KW"/>
</dbReference>
<sequence>MHDFEPAGPPQGPNPPRGNGAQRHGGNMTARIIDGNALSARIREDVAERAQKLTGRGVRPGLAVVLVGEDPASQVYVRNKVAACEKAGLYSIKEQYPAHITEAELLSHIARLNQDPAIHGILVQLPLPKHIDSHKVIEAIAAEKDVDGFHISNAGLLMTGQPLFRPCTPYGVMKMLESEGVPLRGAEAVVVGASNIVGKPMAMLLLQAGATVTLCNSKTRDLGAQTRRADVLVVATGRPRMVDGGMVKPGAVVIDVGINRGEDGKLCGDVDFASASQVAGAITPVPGGVGPMTIAMLLVNTIEAAERAAGATA</sequence>
<keyword evidence="11 12" id="KW-0511">Multifunctional enzyme</keyword>
<dbReference type="InterPro" id="IPR046346">
    <property type="entry name" value="Aminoacid_DH-like_N_sf"/>
</dbReference>
<feature type="binding site" evidence="12">
    <location>
        <begin position="192"/>
        <end position="194"/>
    </location>
    <ligand>
        <name>NADP(+)</name>
        <dbReference type="ChEBI" id="CHEBI:58349"/>
    </ligand>
</feature>
<comment type="subunit">
    <text evidence="2 12">Homodimer.</text>
</comment>
<evidence type="ECO:0000256" key="9">
    <source>
        <dbReference type="ARBA" id="ARBA00023102"/>
    </source>
</evidence>
<feature type="binding site" evidence="12">
    <location>
        <position position="258"/>
    </location>
    <ligand>
        <name>NADP(+)</name>
        <dbReference type="ChEBI" id="CHEBI:58349"/>
    </ligand>
</feature>
<evidence type="ECO:0000256" key="6">
    <source>
        <dbReference type="ARBA" id="ARBA00022801"/>
    </source>
</evidence>
<dbReference type="SUPFAM" id="SSF53223">
    <property type="entry name" value="Aminoacid dehydrogenase-like, N-terminal domain"/>
    <property type="match status" value="1"/>
</dbReference>
<dbReference type="PROSITE" id="PS00767">
    <property type="entry name" value="THF_DHG_CYH_2"/>
    <property type="match status" value="1"/>
</dbReference>
<dbReference type="Gene3D" id="3.40.50.720">
    <property type="entry name" value="NAD(P)-binding Rossmann-like Domain"/>
    <property type="match status" value="1"/>
</dbReference>
<keyword evidence="6 12" id="KW-0378">Hydrolase</keyword>